<evidence type="ECO:0008006" key="3">
    <source>
        <dbReference type="Google" id="ProtNLM"/>
    </source>
</evidence>
<accession>A0A6S6QSX0</accession>
<dbReference type="InterPro" id="IPR032774">
    <property type="entry name" value="WG_beta_rep"/>
</dbReference>
<keyword evidence="2" id="KW-1185">Reference proteome</keyword>
<dbReference type="Pfam" id="PF14903">
    <property type="entry name" value="WG_beta_rep"/>
    <property type="match status" value="5"/>
</dbReference>
<dbReference type="SUPFAM" id="SSF69360">
    <property type="entry name" value="Cell wall binding repeat"/>
    <property type="match status" value="2"/>
</dbReference>
<organism evidence="1 2">
    <name type="scientific">Terrihabitans soli</name>
    <dbReference type="NCBI Taxonomy" id="708113"/>
    <lineage>
        <taxon>Bacteria</taxon>
        <taxon>Pseudomonadati</taxon>
        <taxon>Pseudomonadota</taxon>
        <taxon>Alphaproteobacteria</taxon>
        <taxon>Hyphomicrobiales</taxon>
        <taxon>Terrihabitans</taxon>
    </lineage>
</organism>
<dbReference type="PANTHER" id="PTHR37841">
    <property type="entry name" value="GLR2918 PROTEIN"/>
    <property type="match status" value="1"/>
</dbReference>
<dbReference type="KEGG" id="tso:IZ6_08860"/>
<name>A0A6S6QSX0_9HYPH</name>
<evidence type="ECO:0000313" key="1">
    <source>
        <dbReference type="EMBL" id="BCJ90151.1"/>
    </source>
</evidence>
<evidence type="ECO:0000313" key="2">
    <source>
        <dbReference type="Proteomes" id="UP000515317"/>
    </source>
</evidence>
<dbReference type="EMBL" id="AP023361">
    <property type="protein sequence ID" value="BCJ90151.1"/>
    <property type="molecule type" value="Genomic_DNA"/>
</dbReference>
<gene>
    <name evidence="1" type="ORF">IZ6_08860</name>
</gene>
<sequence length="399" mass="42627">MVVFAAESNRPVLEPPMHLRLFLSLVALIPAAAASAQQACTPSSTPVIGADDPAPALFSHCVEETKCGAVDRKGEWKVPPKFRDVLIKDDFIVVPENDDWTKYGFLGANGESLGSGEYTISVEEDLPVSEGLLPVVSGEKAGYVDKTGKLRVPAEFDYGAAFVDGLAAVEQDGKHFYIDTAGKTVVAPPPGFDDLSAFVDGVAVVGKEGKYGLIDKTGKLVVEPNFDSIYADSGVLVALKEASYGILDKTGNWIAKPDFAAIGPFSDGLAPAQQGERWGFIDTCGNWKIPAKYTFAIGFDGGPARVQIDEKWGLIDKTGKEITPVDKKFIGDGIWRDGLITFSPDETKYGLIDTTGKTVIEPKYDSVDPLGGGVLMAYDGEEMKLLNLDGSEIKVLPAP</sequence>
<dbReference type="AlphaFoldDB" id="A0A6S6QSX0"/>
<reference evidence="1 2" key="1">
    <citation type="submission" date="2020-08" db="EMBL/GenBank/DDBJ databases">
        <title>Genome sequence of Rhizobiales bacterium strain IZ6.</title>
        <authorList>
            <person name="Nakai R."/>
            <person name="Naganuma T."/>
        </authorList>
    </citation>
    <scope>NUCLEOTIDE SEQUENCE [LARGE SCALE GENOMIC DNA]</scope>
    <source>
        <strain evidence="1 2">IZ6</strain>
    </source>
</reference>
<proteinExistence type="predicted"/>
<dbReference type="PANTHER" id="PTHR37841:SF1">
    <property type="entry name" value="DUF3298 DOMAIN-CONTAINING PROTEIN"/>
    <property type="match status" value="1"/>
</dbReference>
<protein>
    <recommendedName>
        <fullName evidence="3">WG repeat-containing protein</fullName>
    </recommendedName>
</protein>
<dbReference type="Proteomes" id="UP000515317">
    <property type="component" value="Chromosome"/>
</dbReference>